<dbReference type="InterPro" id="IPR036271">
    <property type="entry name" value="Tet_transcr_reg_TetR-rel_C_sf"/>
</dbReference>
<feature type="domain" description="HTH tetR-type" evidence="3">
    <location>
        <begin position="7"/>
        <end position="67"/>
    </location>
</feature>
<dbReference type="RefSeq" id="WP_227023219.1">
    <property type="nucleotide sequence ID" value="NZ_BSRZ01000010.1"/>
</dbReference>
<keyword evidence="1 2" id="KW-0238">DNA-binding</keyword>
<dbReference type="PANTHER" id="PTHR30055">
    <property type="entry name" value="HTH-TYPE TRANSCRIPTIONAL REGULATOR RUTR"/>
    <property type="match status" value="1"/>
</dbReference>
<evidence type="ECO:0000256" key="2">
    <source>
        <dbReference type="PROSITE-ProRule" id="PRU00335"/>
    </source>
</evidence>
<dbReference type="SUPFAM" id="SSF48498">
    <property type="entry name" value="Tetracyclin repressor-like, C-terminal domain"/>
    <property type="match status" value="1"/>
</dbReference>
<reference evidence="4" key="1">
    <citation type="submission" date="2023-02" db="EMBL/GenBank/DDBJ databases">
        <title>Actinomadura rubrobrunea NBRC 14622.</title>
        <authorList>
            <person name="Ichikawa N."/>
            <person name="Sato H."/>
            <person name="Tonouchi N."/>
        </authorList>
    </citation>
    <scope>NUCLEOTIDE SEQUENCE</scope>
    <source>
        <strain evidence="4">NBRC 14622</strain>
    </source>
</reference>
<gene>
    <name evidence="4" type="ORF">Arub01_39660</name>
</gene>
<dbReference type="EMBL" id="BSRZ01000010">
    <property type="protein sequence ID" value="GLW65722.1"/>
    <property type="molecule type" value="Genomic_DNA"/>
</dbReference>
<dbReference type="SUPFAM" id="SSF46689">
    <property type="entry name" value="Homeodomain-like"/>
    <property type="match status" value="1"/>
</dbReference>
<evidence type="ECO:0000313" key="4">
    <source>
        <dbReference type="EMBL" id="GLW65722.1"/>
    </source>
</evidence>
<sequence>MKDLKDGDTRERILRAAAALMAESGGEPVSTRAICQAAGVGAPTLYHHFGDKRGLMNAVAAYGFETYLAEKRAMPVPDDPVQRLRDGWDLHVEFGLKNPALYMAMHGSDPTGGRSSAARESERILLEIVNGIARAGRLTVPPELAARMVHAAGVGVVLTLIKDREAAADDLSVRTREALIAAITAPEETAGDAPRPLAALAMALRAALGAASADDVPLSAAERALLAEWLARIAAAGE</sequence>
<dbReference type="Gene3D" id="1.10.357.10">
    <property type="entry name" value="Tetracycline Repressor, domain 2"/>
    <property type="match status" value="1"/>
</dbReference>
<dbReference type="GO" id="GO:0000976">
    <property type="term" value="F:transcription cis-regulatory region binding"/>
    <property type="evidence" value="ECO:0007669"/>
    <property type="project" value="TreeGrafter"/>
</dbReference>
<protein>
    <submittedName>
        <fullName evidence="4">TetR family transcriptional regulator</fullName>
    </submittedName>
</protein>
<name>A0A9W6PXR2_9ACTN</name>
<dbReference type="InterPro" id="IPR050109">
    <property type="entry name" value="HTH-type_TetR-like_transc_reg"/>
</dbReference>
<evidence type="ECO:0000256" key="1">
    <source>
        <dbReference type="ARBA" id="ARBA00023125"/>
    </source>
</evidence>
<dbReference type="PRINTS" id="PR00455">
    <property type="entry name" value="HTHTETR"/>
</dbReference>
<accession>A0A9W6PXR2</accession>
<feature type="DNA-binding region" description="H-T-H motif" evidence="2">
    <location>
        <begin position="30"/>
        <end position="49"/>
    </location>
</feature>
<organism evidence="4 5">
    <name type="scientific">Actinomadura rubrobrunea</name>
    <dbReference type="NCBI Taxonomy" id="115335"/>
    <lineage>
        <taxon>Bacteria</taxon>
        <taxon>Bacillati</taxon>
        <taxon>Actinomycetota</taxon>
        <taxon>Actinomycetes</taxon>
        <taxon>Streptosporangiales</taxon>
        <taxon>Thermomonosporaceae</taxon>
        <taxon>Actinomadura</taxon>
    </lineage>
</organism>
<proteinExistence type="predicted"/>
<dbReference type="AlphaFoldDB" id="A0A9W6PXR2"/>
<dbReference type="InterPro" id="IPR009057">
    <property type="entry name" value="Homeodomain-like_sf"/>
</dbReference>
<evidence type="ECO:0000313" key="5">
    <source>
        <dbReference type="Proteomes" id="UP001165124"/>
    </source>
</evidence>
<dbReference type="GO" id="GO:0003700">
    <property type="term" value="F:DNA-binding transcription factor activity"/>
    <property type="evidence" value="ECO:0007669"/>
    <property type="project" value="TreeGrafter"/>
</dbReference>
<keyword evidence="5" id="KW-1185">Reference proteome</keyword>
<dbReference type="Proteomes" id="UP001165124">
    <property type="component" value="Unassembled WGS sequence"/>
</dbReference>
<dbReference type="Gene3D" id="1.10.10.60">
    <property type="entry name" value="Homeodomain-like"/>
    <property type="match status" value="1"/>
</dbReference>
<comment type="caution">
    <text evidence="4">The sequence shown here is derived from an EMBL/GenBank/DDBJ whole genome shotgun (WGS) entry which is preliminary data.</text>
</comment>
<evidence type="ECO:0000259" key="3">
    <source>
        <dbReference type="PROSITE" id="PS50977"/>
    </source>
</evidence>
<dbReference type="PANTHER" id="PTHR30055:SF220">
    <property type="entry name" value="TETR-FAMILY REGULATORY PROTEIN"/>
    <property type="match status" value="1"/>
</dbReference>
<dbReference type="PROSITE" id="PS50977">
    <property type="entry name" value="HTH_TETR_2"/>
    <property type="match status" value="1"/>
</dbReference>
<dbReference type="Pfam" id="PF00440">
    <property type="entry name" value="TetR_N"/>
    <property type="match status" value="1"/>
</dbReference>
<dbReference type="InterPro" id="IPR001647">
    <property type="entry name" value="HTH_TetR"/>
</dbReference>